<protein>
    <recommendedName>
        <fullName evidence="3 7">UDP-glucose 6-dehydrogenase</fullName>
        <ecNumber evidence="3 7">1.1.1.22</ecNumber>
    </recommendedName>
</protein>
<keyword evidence="13" id="KW-1185">Reference proteome</keyword>
<dbReference type="SUPFAM" id="SSF48179">
    <property type="entry name" value="6-phosphogluconate dehydrogenase C-terminal domain-like"/>
    <property type="match status" value="1"/>
</dbReference>
<reference evidence="12" key="1">
    <citation type="submission" date="2023-03" db="EMBL/GenBank/DDBJ databases">
        <title>Lomoglobus Profundus gen. nov., sp. nov., a novel member of the phylum Verrucomicrobia, isolated from deep-marine sediment of South China Sea.</title>
        <authorList>
            <person name="Ahmad T."/>
            <person name="Ishaq S.E."/>
            <person name="Wang F."/>
        </authorList>
    </citation>
    <scope>NUCLEOTIDE SEQUENCE</scope>
    <source>
        <strain evidence="12">LMO-M01</strain>
    </source>
</reference>
<feature type="binding site" evidence="9">
    <location>
        <begin position="250"/>
        <end position="254"/>
    </location>
    <ligand>
        <name>substrate</name>
    </ligand>
</feature>
<feature type="binding site" evidence="10">
    <location>
        <position position="86"/>
    </location>
    <ligand>
        <name>NAD(+)</name>
        <dbReference type="ChEBI" id="CHEBI:57540"/>
    </ligand>
</feature>
<evidence type="ECO:0000256" key="1">
    <source>
        <dbReference type="ARBA" id="ARBA00004701"/>
    </source>
</evidence>
<dbReference type="Pfam" id="PF03721">
    <property type="entry name" value="UDPG_MGDP_dh_N"/>
    <property type="match status" value="1"/>
</dbReference>
<feature type="binding site" evidence="10">
    <location>
        <position position="264"/>
    </location>
    <ligand>
        <name>NAD(+)</name>
        <dbReference type="ChEBI" id="CHEBI:57540"/>
    </ligand>
</feature>
<dbReference type="PANTHER" id="PTHR43750">
    <property type="entry name" value="UDP-GLUCOSE 6-DEHYDROGENASE TUAD"/>
    <property type="match status" value="1"/>
</dbReference>
<dbReference type="InterPro" id="IPR028357">
    <property type="entry name" value="UDPglc_DH_bac"/>
</dbReference>
<dbReference type="SUPFAM" id="SSF52413">
    <property type="entry name" value="UDP-glucose/GDP-mannose dehydrogenase C-terminal domain"/>
    <property type="match status" value="1"/>
</dbReference>
<evidence type="ECO:0000256" key="8">
    <source>
        <dbReference type="PIRSR" id="PIRSR500134-1"/>
    </source>
</evidence>
<evidence type="ECO:0000259" key="11">
    <source>
        <dbReference type="SMART" id="SM00984"/>
    </source>
</evidence>
<dbReference type="Pfam" id="PF03720">
    <property type="entry name" value="UDPG_MGDP_dh_C"/>
    <property type="match status" value="1"/>
</dbReference>
<name>A0AAF0I294_9BACT</name>
<evidence type="ECO:0000313" key="13">
    <source>
        <dbReference type="Proteomes" id="UP001218638"/>
    </source>
</evidence>
<dbReference type="Pfam" id="PF00984">
    <property type="entry name" value="UDPG_MGDP_dh"/>
    <property type="match status" value="1"/>
</dbReference>
<feature type="binding site" evidence="10">
    <location>
        <position position="124"/>
    </location>
    <ligand>
        <name>NAD(+)</name>
        <dbReference type="ChEBI" id="CHEBI:57540"/>
    </ligand>
</feature>
<dbReference type="PANTHER" id="PTHR43750:SF1">
    <property type="entry name" value="GDP-MANNOSE 6-DEHYDROGENASE"/>
    <property type="match status" value="1"/>
</dbReference>
<feature type="binding site" evidence="10">
    <location>
        <position position="35"/>
    </location>
    <ligand>
        <name>NAD(+)</name>
        <dbReference type="ChEBI" id="CHEBI:57540"/>
    </ligand>
</feature>
<dbReference type="InterPro" id="IPR036291">
    <property type="entry name" value="NAD(P)-bd_dom_sf"/>
</dbReference>
<evidence type="ECO:0000256" key="2">
    <source>
        <dbReference type="ARBA" id="ARBA00006601"/>
    </source>
</evidence>
<feature type="binding site" evidence="9">
    <location>
        <position position="317"/>
    </location>
    <ligand>
        <name>substrate</name>
    </ligand>
</feature>
<feature type="binding site" evidence="9">
    <location>
        <begin position="155"/>
        <end position="158"/>
    </location>
    <ligand>
        <name>substrate</name>
    </ligand>
</feature>
<dbReference type="PROSITE" id="PS51257">
    <property type="entry name" value="PROKAR_LIPOPROTEIN"/>
    <property type="match status" value="1"/>
</dbReference>
<dbReference type="SUPFAM" id="SSF51735">
    <property type="entry name" value="NAD(P)-binding Rossmann-fold domains"/>
    <property type="match status" value="1"/>
</dbReference>
<keyword evidence="4 7" id="KW-0560">Oxidoreductase</keyword>
<comment type="catalytic activity">
    <reaction evidence="6 7">
        <text>UDP-alpha-D-glucose + 2 NAD(+) + H2O = UDP-alpha-D-glucuronate + 2 NADH + 3 H(+)</text>
        <dbReference type="Rhea" id="RHEA:23596"/>
        <dbReference type="ChEBI" id="CHEBI:15377"/>
        <dbReference type="ChEBI" id="CHEBI:15378"/>
        <dbReference type="ChEBI" id="CHEBI:57540"/>
        <dbReference type="ChEBI" id="CHEBI:57945"/>
        <dbReference type="ChEBI" id="CHEBI:58052"/>
        <dbReference type="ChEBI" id="CHEBI:58885"/>
        <dbReference type="EC" id="1.1.1.22"/>
    </reaction>
</comment>
<dbReference type="Gene3D" id="3.40.50.720">
    <property type="entry name" value="NAD(P)-binding Rossmann-like Domain"/>
    <property type="match status" value="2"/>
</dbReference>
<evidence type="ECO:0000256" key="3">
    <source>
        <dbReference type="ARBA" id="ARBA00012954"/>
    </source>
</evidence>
<comment type="pathway">
    <text evidence="1">Nucleotide-sugar biosynthesis; UDP-alpha-D-glucuronate biosynthesis; UDP-alpha-D-glucuronate from UDP-alpha-D-glucose: step 1/1.</text>
</comment>
<feature type="binding site" evidence="10">
    <location>
        <position position="30"/>
    </location>
    <ligand>
        <name>NAD(+)</name>
        <dbReference type="ChEBI" id="CHEBI:57540"/>
    </ligand>
</feature>
<keyword evidence="5 7" id="KW-0520">NAD</keyword>
<dbReference type="PIRSF" id="PIRSF500134">
    <property type="entry name" value="UDPglc_DH_bac"/>
    <property type="match status" value="1"/>
</dbReference>
<evidence type="ECO:0000256" key="6">
    <source>
        <dbReference type="ARBA" id="ARBA00047473"/>
    </source>
</evidence>
<dbReference type="EMBL" id="CP119075">
    <property type="protein sequence ID" value="WED66357.1"/>
    <property type="molecule type" value="Genomic_DNA"/>
</dbReference>
<feature type="binding site" evidence="9">
    <location>
        <position position="203"/>
    </location>
    <ligand>
        <name>substrate</name>
    </ligand>
</feature>
<evidence type="ECO:0000256" key="4">
    <source>
        <dbReference type="ARBA" id="ARBA00023002"/>
    </source>
</evidence>
<feature type="binding site" evidence="10">
    <location>
        <position position="324"/>
    </location>
    <ligand>
        <name>NAD(+)</name>
        <dbReference type="ChEBI" id="CHEBI:57540"/>
    </ligand>
</feature>
<sequence>MKICIFGLGYVGSVTAACLTERGHHVIGVDPQLEKVNAINSGRSPIVEPFLEELLAAAKSAKRLSATSDVQSAIAATDVSIVCVGTPSLESGGLDLRFVRQVCREIADALIHKDTPHLLLLRSTMLPGSTRSLLESTLKPVFEKGNLELVFCPEFLREGSAVVDFRNPSLTVLGSMDGSEVPSAASLFGECQWLAWEGAELVKYACNYWHALKVGFANEVGRVSKRIGVDGRELMKIVCSDSVLNISKYYMKPGNPFGGSCLPKDVSALNCFAAENGLILPLLDSVIPSNRAHTDQLRALVSAGGRGTVLILGLSFKKDTDDLRNSPMVALAEGLLSDGRDVKIFDPHLSARDLVGANLAQITRRMPHLTKLLVSDIAGELRIADVIVAAQPVVPLDTLRDNVGHDATVIDINGWDGLDSLPCIYKGLCW</sequence>
<feature type="binding site" evidence="9">
    <location>
        <position position="258"/>
    </location>
    <ligand>
        <name>substrate</name>
    </ligand>
</feature>
<dbReference type="SMART" id="SM00984">
    <property type="entry name" value="UDPG_MGDP_dh_C"/>
    <property type="match status" value="1"/>
</dbReference>
<gene>
    <name evidence="12" type="ORF">PXH66_05790</name>
</gene>
<dbReference type="Proteomes" id="UP001218638">
    <property type="component" value="Chromosome"/>
</dbReference>
<dbReference type="GO" id="GO:0003979">
    <property type="term" value="F:UDP-glucose 6-dehydrogenase activity"/>
    <property type="evidence" value="ECO:0007669"/>
    <property type="project" value="UniProtKB-EC"/>
</dbReference>
<dbReference type="PIRSF" id="PIRSF000124">
    <property type="entry name" value="UDPglc_GDPman_dh"/>
    <property type="match status" value="1"/>
</dbReference>
<feature type="domain" description="UDP-glucose/GDP-mannose dehydrogenase C-terminal" evidence="11">
    <location>
        <begin position="310"/>
        <end position="417"/>
    </location>
</feature>
<feature type="active site" description="Nucleophile" evidence="8">
    <location>
        <position position="261"/>
    </location>
</feature>
<dbReference type="InterPro" id="IPR017476">
    <property type="entry name" value="UDP-Glc/GDP-Man"/>
</dbReference>
<dbReference type="InterPro" id="IPR001732">
    <property type="entry name" value="UDP-Glc/GDP-Man_DH_N"/>
</dbReference>
<comment type="similarity">
    <text evidence="2 7">Belongs to the UDP-glucose/GDP-mannose dehydrogenase family.</text>
</comment>
<dbReference type="NCBIfam" id="TIGR03026">
    <property type="entry name" value="NDP-sugDHase"/>
    <property type="match status" value="1"/>
</dbReference>
<dbReference type="GO" id="GO:0051287">
    <property type="term" value="F:NAD binding"/>
    <property type="evidence" value="ECO:0007669"/>
    <property type="project" value="InterPro"/>
</dbReference>
<evidence type="ECO:0000313" key="12">
    <source>
        <dbReference type="EMBL" id="WED66357.1"/>
    </source>
</evidence>
<dbReference type="Gene3D" id="1.20.5.170">
    <property type="match status" value="1"/>
</dbReference>
<dbReference type="InterPro" id="IPR008927">
    <property type="entry name" value="6-PGluconate_DH-like_C_sf"/>
</dbReference>
<dbReference type="InterPro" id="IPR036220">
    <property type="entry name" value="UDP-Glc/GDP-Man_DH_C_sf"/>
</dbReference>
<organism evidence="12 13">
    <name type="scientific">Synoicihabitans lomoniglobus</name>
    <dbReference type="NCBI Taxonomy" id="2909285"/>
    <lineage>
        <taxon>Bacteria</taxon>
        <taxon>Pseudomonadati</taxon>
        <taxon>Verrucomicrobiota</taxon>
        <taxon>Opitutia</taxon>
        <taxon>Opitutales</taxon>
        <taxon>Opitutaceae</taxon>
        <taxon>Synoicihabitans</taxon>
    </lineage>
</organism>
<dbReference type="KEGG" id="slom:PXH66_05790"/>
<proteinExistence type="inferred from homology"/>
<evidence type="ECO:0000256" key="5">
    <source>
        <dbReference type="ARBA" id="ARBA00023027"/>
    </source>
</evidence>
<dbReference type="GO" id="GO:0000271">
    <property type="term" value="P:polysaccharide biosynthetic process"/>
    <property type="evidence" value="ECO:0007669"/>
    <property type="project" value="InterPro"/>
</dbReference>
<feature type="binding site" evidence="10">
    <location>
        <position position="158"/>
    </location>
    <ligand>
        <name>NAD(+)</name>
        <dbReference type="ChEBI" id="CHEBI:57540"/>
    </ligand>
</feature>
<dbReference type="InterPro" id="IPR014027">
    <property type="entry name" value="UDP-Glc/GDP-Man_DH_C"/>
</dbReference>
<dbReference type="AlphaFoldDB" id="A0AAF0I294"/>
<evidence type="ECO:0000256" key="7">
    <source>
        <dbReference type="PIRNR" id="PIRNR000124"/>
    </source>
</evidence>
<dbReference type="EC" id="1.1.1.22" evidence="3 7"/>
<dbReference type="RefSeq" id="WP_330927841.1">
    <property type="nucleotide sequence ID" value="NZ_CP119075.1"/>
</dbReference>
<accession>A0AAF0I294</accession>
<dbReference type="InterPro" id="IPR014026">
    <property type="entry name" value="UDP-Glc/GDP-Man_DH_dimer"/>
</dbReference>
<evidence type="ECO:0000256" key="9">
    <source>
        <dbReference type="PIRSR" id="PIRSR500134-2"/>
    </source>
</evidence>
<evidence type="ECO:0000256" key="10">
    <source>
        <dbReference type="PIRSR" id="PIRSR500134-3"/>
    </source>
</evidence>